<gene>
    <name evidence="4" type="ORF">ACFOOI_01050</name>
</gene>
<feature type="domain" description="NADAR" evidence="3">
    <location>
        <begin position="16"/>
        <end position="174"/>
    </location>
</feature>
<accession>A0ABV7YT37</accession>
<protein>
    <submittedName>
        <fullName evidence="4">NADAR family protein</fullName>
    </submittedName>
</protein>
<dbReference type="InterPro" id="IPR012816">
    <property type="entry name" value="NADAR"/>
</dbReference>
<dbReference type="Proteomes" id="UP001595616">
    <property type="component" value="Unassembled WGS sequence"/>
</dbReference>
<sequence>MKYSVNKLKENNEFLFFWGHTPSKSGKVSKSCFSQWWEGAFVVEEKEYKTAEHWMMAKKAELFKDDETLQKVLNSETASDAKKAGREVKGYIDKIWMKNRFQIVKEGNLHKFSQNQELKMFLLNTENKVLVEASPYDPLWGIGMAVSHTEINKPEKWLGLNLLGFALMEVRDELSL</sequence>
<organism evidence="4 5">
    <name type="scientific">Lacihabitans lacunae</name>
    <dbReference type="NCBI Taxonomy" id="1028214"/>
    <lineage>
        <taxon>Bacteria</taxon>
        <taxon>Pseudomonadati</taxon>
        <taxon>Bacteroidota</taxon>
        <taxon>Cytophagia</taxon>
        <taxon>Cytophagales</taxon>
        <taxon>Leadbetterellaceae</taxon>
        <taxon>Lacihabitans</taxon>
    </lineage>
</organism>
<dbReference type="Pfam" id="PF08719">
    <property type="entry name" value="NADAR"/>
    <property type="match status" value="1"/>
</dbReference>
<evidence type="ECO:0000259" key="3">
    <source>
        <dbReference type="Pfam" id="PF08719"/>
    </source>
</evidence>
<comment type="caution">
    <text evidence="4">The sequence shown here is derived from an EMBL/GenBank/DDBJ whole genome shotgun (WGS) entry which is preliminary data.</text>
</comment>
<evidence type="ECO:0000313" key="5">
    <source>
        <dbReference type="Proteomes" id="UP001595616"/>
    </source>
</evidence>
<comment type="catalytic activity">
    <reaction evidence="1">
        <text>5-amino-6-(5-phospho-D-ribosylamino)uracil + H2O = 5,6-diaminouracil + D-ribose 5-phosphate</text>
        <dbReference type="Rhea" id="RHEA:55020"/>
        <dbReference type="ChEBI" id="CHEBI:15377"/>
        <dbReference type="ChEBI" id="CHEBI:46252"/>
        <dbReference type="ChEBI" id="CHEBI:58453"/>
        <dbReference type="ChEBI" id="CHEBI:78346"/>
    </reaction>
</comment>
<keyword evidence="5" id="KW-1185">Reference proteome</keyword>
<evidence type="ECO:0000256" key="2">
    <source>
        <dbReference type="ARBA" id="ARBA00000751"/>
    </source>
</evidence>
<comment type="catalytic activity">
    <reaction evidence="2">
        <text>2,5-diamino-6-hydroxy-4-(5-phosphoribosylamino)-pyrimidine + H2O = 2,5,6-triamino-4-hydroxypyrimidine + D-ribose 5-phosphate</text>
        <dbReference type="Rhea" id="RHEA:23436"/>
        <dbReference type="ChEBI" id="CHEBI:15377"/>
        <dbReference type="ChEBI" id="CHEBI:58614"/>
        <dbReference type="ChEBI" id="CHEBI:78346"/>
        <dbReference type="ChEBI" id="CHEBI:137796"/>
    </reaction>
</comment>
<dbReference type="CDD" id="cd15457">
    <property type="entry name" value="NADAR"/>
    <property type="match status" value="1"/>
</dbReference>
<dbReference type="RefSeq" id="WP_379834003.1">
    <property type="nucleotide sequence ID" value="NZ_JBHRYQ010000001.1"/>
</dbReference>
<dbReference type="InterPro" id="IPR037238">
    <property type="entry name" value="YbiA-like_sf"/>
</dbReference>
<dbReference type="SUPFAM" id="SSF143990">
    <property type="entry name" value="YbiA-like"/>
    <property type="match status" value="1"/>
</dbReference>
<reference evidence="5" key="1">
    <citation type="journal article" date="2019" name="Int. J. Syst. Evol. Microbiol.">
        <title>The Global Catalogue of Microorganisms (GCM) 10K type strain sequencing project: providing services to taxonomists for standard genome sequencing and annotation.</title>
        <authorList>
            <consortium name="The Broad Institute Genomics Platform"/>
            <consortium name="The Broad Institute Genome Sequencing Center for Infectious Disease"/>
            <person name="Wu L."/>
            <person name="Ma J."/>
        </authorList>
    </citation>
    <scope>NUCLEOTIDE SEQUENCE [LARGE SCALE GENOMIC DNA]</scope>
    <source>
        <strain evidence="5">CECT 7956</strain>
    </source>
</reference>
<evidence type="ECO:0000313" key="4">
    <source>
        <dbReference type="EMBL" id="MFC3809226.1"/>
    </source>
</evidence>
<dbReference type="NCBIfam" id="TIGR02464">
    <property type="entry name" value="ribofla_fusion"/>
    <property type="match status" value="1"/>
</dbReference>
<dbReference type="EMBL" id="JBHRYQ010000001">
    <property type="protein sequence ID" value="MFC3809226.1"/>
    <property type="molecule type" value="Genomic_DNA"/>
</dbReference>
<proteinExistence type="predicted"/>
<name>A0ABV7YT37_9BACT</name>
<evidence type="ECO:0000256" key="1">
    <source>
        <dbReference type="ARBA" id="ARBA00000022"/>
    </source>
</evidence>
<dbReference type="Gene3D" id="1.10.357.40">
    <property type="entry name" value="YbiA-like"/>
    <property type="match status" value="1"/>
</dbReference>